<dbReference type="Gene3D" id="3.40.30.10">
    <property type="entry name" value="Glutaredoxin"/>
    <property type="match status" value="1"/>
</dbReference>
<evidence type="ECO:0000313" key="5">
    <source>
        <dbReference type="Proteomes" id="UP000002195"/>
    </source>
</evidence>
<gene>
    <name evidence="4" type="ORF">DDB_G0276351</name>
</gene>
<reference evidence="4 5" key="1">
    <citation type="journal article" date="2005" name="Nature">
        <title>The genome of the social amoeba Dictyostelium discoideum.</title>
        <authorList>
            <consortium name="The Dictyostelium discoideum Sequencing Consortium"/>
            <person name="Eichinger L."/>
            <person name="Pachebat J.A."/>
            <person name="Glockner G."/>
            <person name="Rajandream M.A."/>
            <person name="Sucgang R."/>
            <person name="Berriman M."/>
            <person name="Song J."/>
            <person name="Olsen R."/>
            <person name="Szafranski K."/>
            <person name="Xu Q."/>
            <person name="Tunggal B."/>
            <person name="Kummerfeld S."/>
            <person name="Madera M."/>
            <person name="Konfortov B.A."/>
            <person name="Rivero F."/>
            <person name="Bankier A.T."/>
            <person name="Lehmann R."/>
            <person name="Hamlin N."/>
            <person name="Davies R."/>
            <person name="Gaudet P."/>
            <person name="Fey P."/>
            <person name="Pilcher K."/>
            <person name="Chen G."/>
            <person name="Saunders D."/>
            <person name="Sodergren E."/>
            <person name="Davis P."/>
            <person name="Kerhornou A."/>
            <person name="Nie X."/>
            <person name="Hall N."/>
            <person name="Anjard C."/>
            <person name="Hemphill L."/>
            <person name="Bason N."/>
            <person name="Farbrother P."/>
            <person name="Desany B."/>
            <person name="Just E."/>
            <person name="Morio T."/>
            <person name="Rost R."/>
            <person name="Churcher C."/>
            <person name="Cooper J."/>
            <person name="Haydock S."/>
            <person name="van Driessche N."/>
            <person name="Cronin A."/>
            <person name="Goodhead I."/>
            <person name="Muzny D."/>
            <person name="Mourier T."/>
            <person name="Pain A."/>
            <person name="Lu M."/>
            <person name="Harper D."/>
            <person name="Lindsay R."/>
            <person name="Hauser H."/>
            <person name="James K."/>
            <person name="Quiles M."/>
            <person name="Madan Babu M."/>
            <person name="Saito T."/>
            <person name="Buchrieser C."/>
            <person name="Wardroper A."/>
            <person name="Felder M."/>
            <person name="Thangavelu M."/>
            <person name="Johnson D."/>
            <person name="Knights A."/>
            <person name="Loulseged H."/>
            <person name="Mungall K."/>
            <person name="Oliver K."/>
            <person name="Price C."/>
            <person name="Quail M.A."/>
            <person name="Urushihara H."/>
            <person name="Hernandez J."/>
            <person name="Rabbinowitsch E."/>
            <person name="Steffen D."/>
            <person name="Sanders M."/>
            <person name="Ma J."/>
            <person name="Kohara Y."/>
            <person name="Sharp S."/>
            <person name="Simmonds M."/>
            <person name="Spiegler S."/>
            <person name="Tivey A."/>
            <person name="Sugano S."/>
            <person name="White B."/>
            <person name="Walker D."/>
            <person name="Woodward J."/>
            <person name="Winckler T."/>
            <person name="Tanaka Y."/>
            <person name="Shaulsky G."/>
            <person name="Schleicher M."/>
            <person name="Weinstock G."/>
            <person name="Rosenthal A."/>
            <person name="Cox E.C."/>
            <person name="Chisholm R.L."/>
            <person name="Gibbs R."/>
            <person name="Loomis W.F."/>
            <person name="Platzer M."/>
            <person name="Kay R.R."/>
            <person name="Williams J."/>
            <person name="Dear P.H."/>
            <person name="Noegel A.A."/>
            <person name="Barrell B."/>
            <person name="Kuspa A."/>
        </authorList>
    </citation>
    <scope>NUCLEOTIDE SEQUENCE [LARGE SCALE GENOMIC DNA]</scope>
    <source>
        <strain evidence="4 5">AX4</strain>
    </source>
</reference>
<organism evidence="4 5">
    <name type="scientific">Dictyostelium discoideum</name>
    <name type="common">Social amoeba</name>
    <dbReference type="NCBI Taxonomy" id="44689"/>
    <lineage>
        <taxon>Eukaryota</taxon>
        <taxon>Amoebozoa</taxon>
        <taxon>Evosea</taxon>
        <taxon>Eumycetozoa</taxon>
        <taxon>Dictyostelia</taxon>
        <taxon>Dictyosteliales</taxon>
        <taxon>Dictyosteliaceae</taxon>
        <taxon>Dictyostelium</taxon>
    </lineage>
</organism>
<dbReference type="InterPro" id="IPR036282">
    <property type="entry name" value="Glutathione-S-Trfase_C_sf"/>
</dbReference>
<dbReference type="PhylomeDB" id="Q8SSN4"/>
<dbReference type="EMBL" id="AAFI02000014">
    <property type="protein sequence ID" value="EAL69256.1"/>
    <property type="molecule type" value="Genomic_DNA"/>
</dbReference>
<dbReference type="RefSeq" id="XP_643188.1">
    <property type="nucleotide sequence ID" value="XM_638096.1"/>
</dbReference>
<comment type="caution">
    <text evidence="4">The sequence shown here is derived from an EMBL/GenBank/DDBJ whole genome shotgun (WGS) entry which is preliminary data.</text>
</comment>
<dbReference type="InterPro" id="IPR004045">
    <property type="entry name" value="Glutathione_S-Trfase_N"/>
</dbReference>
<dbReference type="KEGG" id="ddi:DDB_G0276351"/>
<evidence type="ECO:0000256" key="1">
    <source>
        <dbReference type="ARBA" id="ARBA00007409"/>
    </source>
</evidence>
<evidence type="ECO:0000259" key="3">
    <source>
        <dbReference type="PROSITE" id="PS50405"/>
    </source>
</evidence>
<dbReference type="FunCoup" id="Q8SSN4">
    <property type="interactions" value="24"/>
</dbReference>
<dbReference type="CDD" id="cd03178">
    <property type="entry name" value="GST_C_Ure2p_like"/>
    <property type="match status" value="1"/>
</dbReference>
<dbReference type="InterPro" id="IPR010987">
    <property type="entry name" value="Glutathione-S-Trfase_C-like"/>
</dbReference>
<accession>Q8SSN4</accession>
<dbReference type="OMA" id="ATQYAKH"/>
<dbReference type="VEuPathDB" id="AmoebaDB:DDB_G0276351"/>
<dbReference type="InterPro" id="IPR036249">
    <property type="entry name" value="Thioredoxin-like_sf"/>
</dbReference>
<dbReference type="SFLD" id="SFLDG00358">
    <property type="entry name" value="Main_(cytGST)"/>
    <property type="match status" value="1"/>
</dbReference>
<dbReference type="dictyBase" id="DDB_G0276351"/>
<keyword evidence="5" id="KW-1185">Reference proteome</keyword>
<dbReference type="GeneID" id="8620460"/>
<feature type="domain" description="GST N-terminal" evidence="2">
    <location>
        <begin position="6"/>
        <end position="91"/>
    </location>
</feature>
<dbReference type="InParanoid" id="Q8SSN4"/>
<dbReference type="Pfam" id="PF13409">
    <property type="entry name" value="GST_N_2"/>
    <property type="match status" value="1"/>
</dbReference>
<dbReference type="AlphaFoldDB" id="Q8SSN4"/>
<dbReference type="PROSITE" id="PS50404">
    <property type="entry name" value="GST_NTER"/>
    <property type="match status" value="1"/>
</dbReference>
<dbReference type="SUPFAM" id="SSF47616">
    <property type="entry name" value="GST C-terminal domain-like"/>
    <property type="match status" value="1"/>
</dbReference>
<dbReference type="InterPro" id="IPR040079">
    <property type="entry name" value="Glutathione_S-Trfase"/>
</dbReference>
<dbReference type="SUPFAM" id="SSF52833">
    <property type="entry name" value="Thioredoxin-like"/>
    <property type="match status" value="1"/>
</dbReference>
<sequence length="230" mass="26935">MEAIKKEYDFFGYHTSNSFKIDIILKELSIENFNYHRVDIAAGEQLKEEFLKLNPNNKIPVIVDNSHQPPLVIFESATILEYLADKYPSGKLLPGLDKPHERYEVLKWLTFTVTSQGPNSGSLLFFKIHSPEKIPSVIERFQNEVERIYGVMNNQLKDRDYLAGNELSIADISAYGWGMYLKWGIMIDDWESKYPNFKRWIELVEKRESFQYAIKVADEGIKKWKESKKE</sequence>
<dbReference type="eggNOG" id="KOG0867">
    <property type="taxonomic scope" value="Eukaryota"/>
</dbReference>
<dbReference type="GO" id="GO:0004364">
    <property type="term" value="F:glutathione transferase activity"/>
    <property type="evidence" value="ECO:0000318"/>
    <property type="project" value="GO_Central"/>
</dbReference>
<dbReference type="PANTHER" id="PTHR44051">
    <property type="entry name" value="GLUTATHIONE S-TRANSFERASE-RELATED"/>
    <property type="match status" value="1"/>
</dbReference>
<dbReference type="SFLD" id="SFLDS00019">
    <property type="entry name" value="Glutathione_Transferase_(cytos"/>
    <property type="match status" value="1"/>
</dbReference>
<dbReference type="PROSITE" id="PS50405">
    <property type="entry name" value="GST_CTER"/>
    <property type="match status" value="1"/>
</dbReference>
<proteinExistence type="inferred from homology"/>
<dbReference type="Pfam" id="PF13410">
    <property type="entry name" value="GST_C_2"/>
    <property type="match status" value="1"/>
</dbReference>
<feature type="domain" description="GST C-terminal" evidence="3">
    <location>
        <begin position="98"/>
        <end position="230"/>
    </location>
</feature>
<dbReference type="PaxDb" id="44689-DDB0231433"/>
<name>Q8SSN4_DICDI</name>
<evidence type="ECO:0000259" key="2">
    <source>
        <dbReference type="PROSITE" id="PS50404"/>
    </source>
</evidence>
<protein>
    <submittedName>
        <fullName evidence="4">Uncharacterized protein</fullName>
    </submittedName>
</protein>
<dbReference type="HOGENOM" id="CLU_011226_14_4_1"/>
<comment type="similarity">
    <text evidence="1">Belongs to the GST superfamily.</text>
</comment>
<dbReference type="Gene3D" id="1.20.1050.10">
    <property type="match status" value="1"/>
</dbReference>
<evidence type="ECO:0000313" key="4">
    <source>
        <dbReference type="EMBL" id="EAL69256.1"/>
    </source>
</evidence>
<dbReference type="PANTHER" id="PTHR44051:SF4">
    <property type="entry name" value="GST N-TERMINAL DOMAIN-CONTAINING PROTEIN"/>
    <property type="match status" value="1"/>
</dbReference>
<dbReference type="Proteomes" id="UP000002195">
    <property type="component" value="Unassembled WGS sequence"/>
</dbReference>
<dbReference type="SFLD" id="SFLDG01151">
    <property type="entry name" value="Main.2:_Nu-like"/>
    <property type="match status" value="1"/>
</dbReference>
<dbReference type="GO" id="GO:0005737">
    <property type="term" value="C:cytoplasm"/>
    <property type="evidence" value="ECO:0000318"/>
    <property type="project" value="GO_Central"/>
</dbReference>
<accession>Q551T7</accession>
<dbReference type="CDD" id="cd03048">
    <property type="entry name" value="GST_N_Ure2p_like"/>
    <property type="match status" value="1"/>
</dbReference>
<dbReference type="SMR" id="Q8SSN4"/>
<dbReference type="STRING" id="44689.Q8SSN4"/>